<dbReference type="Proteomes" id="UP000653099">
    <property type="component" value="Unassembled WGS sequence"/>
</dbReference>
<dbReference type="AlphaFoldDB" id="A0A830EJB4"/>
<evidence type="ECO:0000313" key="2">
    <source>
        <dbReference type="EMBL" id="GGJ15875.1"/>
    </source>
</evidence>
<sequence length="310" mass="32592">MSPDPPDPDEDLPELLDDLEATLAELRTELQDETPDRRDPPIQRGRRGRTGRDSAFPRPPSVSELLGFTEQYTLPTLISTLEATIRALELLRGTLRALDPDRSTLGESGRKRGTSTASRLGRDAAGIGRDAVSGVERALSELDAALAESDVPDDRASSELLDEARGLSAEVRDRLDTAQGTADRGGRQGDEVDRPAGAGPNARSSGVEIEVTGDGHAPETDADDRAREDRPEVDVEAELKSIRHEVRGDDGADAADEAATGDHSASAGESDGDAPDGADRTGDVPDGADRTGDAPDGDGGEGDDNTQSRA</sequence>
<keyword evidence="3" id="KW-1185">Reference proteome</keyword>
<evidence type="ECO:0000313" key="3">
    <source>
        <dbReference type="Proteomes" id="UP000653099"/>
    </source>
</evidence>
<feature type="compositionally biased region" description="Basic and acidic residues" evidence="1">
    <location>
        <begin position="277"/>
        <end position="293"/>
    </location>
</feature>
<evidence type="ECO:0000256" key="1">
    <source>
        <dbReference type="SAM" id="MobiDB-lite"/>
    </source>
</evidence>
<accession>A0A830EJB4</accession>
<feature type="compositionally biased region" description="Acidic residues" evidence="1">
    <location>
        <begin position="295"/>
        <end position="304"/>
    </location>
</feature>
<feature type="compositionally biased region" description="Basic and acidic residues" evidence="1">
    <location>
        <begin position="216"/>
        <end position="250"/>
    </location>
</feature>
<comment type="caution">
    <text evidence="2">The sequence shown here is derived from an EMBL/GenBank/DDBJ whole genome shotgun (WGS) entry which is preliminary data.</text>
</comment>
<dbReference type="Pfam" id="PF24414">
    <property type="entry name" value="DUF7547"/>
    <property type="match status" value="1"/>
</dbReference>
<name>A0A830EJB4_9EURY</name>
<feature type="region of interest" description="Disordered" evidence="1">
    <location>
        <begin position="148"/>
        <end position="310"/>
    </location>
</feature>
<gene>
    <name evidence="2" type="ORF">GCM10008995_27190</name>
</gene>
<dbReference type="InterPro" id="IPR055969">
    <property type="entry name" value="DUF7547"/>
</dbReference>
<feature type="compositionally biased region" description="Basic and acidic residues" evidence="1">
    <location>
        <begin position="152"/>
        <end position="176"/>
    </location>
</feature>
<reference evidence="2" key="1">
    <citation type="journal article" date="2014" name="Int. J. Syst. Evol. Microbiol.">
        <title>Complete genome sequence of Corynebacterium casei LMG S-19264T (=DSM 44701T), isolated from a smear-ripened cheese.</title>
        <authorList>
            <consortium name="US DOE Joint Genome Institute (JGI-PGF)"/>
            <person name="Walter F."/>
            <person name="Albersmeier A."/>
            <person name="Kalinowski J."/>
            <person name="Ruckert C."/>
        </authorList>
    </citation>
    <scope>NUCLEOTIDE SEQUENCE</scope>
    <source>
        <strain evidence="2">JCM 14359</strain>
    </source>
</reference>
<protein>
    <submittedName>
        <fullName evidence="2">Uncharacterized protein</fullName>
    </submittedName>
</protein>
<dbReference type="RefSeq" id="WP_188788347.1">
    <property type="nucleotide sequence ID" value="NZ_BMOC01000024.1"/>
</dbReference>
<dbReference type="OrthoDB" id="241694at2157"/>
<feature type="compositionally biased region" description="Basic and acidic residues" evidence="1">
    <location>
        <begin position="26"/>
        <end position="41"/>
    </location>
</feature>
<dbReference type="EMBL" id="BMOC01000024">
    <property type="protein sequence ID" value="GGJ15875.1"/>
    <property type="molecule type" value="Genomic_DNA"/>
</dbReference>
<feature type="region of interest" description="Disordered" evidence="1">
    <location>
        <begin position="99"/>
        <end position="122"/>
    </location>
</feature>
<feature type="compositionally biased region" description="Basic and acidic residues" evidence="1">
    <location>
        <begin position="99"/>
        <end position="110"/>
    </location>
</feature>
<organism evidence="2 3">
    <name type="scientific">Halobellus salinus</name>
    <dbReference type="NCBI Taxonomy" id="931585"/>
    <lineage>
        <taxon>Archaea</taxon>
        <taxon>Methanobacteriati</taxon>
        <taxon>Methanobacteriota</taxon>
        <taxon>Stenosarchaea group</taxon>
        <taxon>Halobacteria</taxon>
        <taxon>Halobacteriales</taxon>
        <taxon>Haloferacaceae</taxon>
        <taxon>Halobellus</taxon>
    </lineage>
</organism>
<feature type="region of interest" description="Disordered" evidence="1">
    <location>
        <begin position="25"/>
        <end position="68"/>
    </location>
</feature>
<reference evidence="2" key="2">
    <citation type="submission" date="2020-09" db="EMBL/GenBank/DDBJ databases">
        <authorList>
            <person name="Sun Q."/>
            <person name="Ohkuma M."/>
        </authorList>
    </citation>
    <scope>NUCLEOTIDE SEQUENCE</scope>
    <source>
        <strain evidence="2">JCM 14359</strain>
    </source>
</reference>
<feature type="compositionally biased region" description="Basic and acidic residues" evidence="1">
    <location>
        <begin position="184"/>
        <end position="194"/>
    </location>
</feature>
<proteinExistence type="predicted"/>